<keyword evidence="2" id="KW-1185">Reference proteome</keyword>
<keyword evidence="1" id="KW-0808">Transferase</keyword>
<organism evidence="1 2">
    <name type="scientific">Yoonia sediminilitoris</name>
    <dbReference type="NCBI Taxonomy" id="1286148"/>
    <lineage>
        <taxon>Bacteria</taxon>
        <taxon>Pseudomonadati</taxon>
        <taxon>Pseudomonadota</taxon>
        <taxon>Alphaproteobacteria</taxon>
        <taxon>Rhodobacterales</taxon>
        <taxon>Paracoccaceae</taxon>
        <taxon>Yoonia</taxon>
    </lineage>
</organism>
<proteinExistence type="predicted"/>
<dbReference type="GO" id="GO:0016740">
    <property type="term" value="F:transferase activity"/>
    <property type="evidence" value="ECO:0007669"/>
    <property type="project" value="UniProtKB-KW"/>
</dbReference>
<dbReference type="AlphaFoldDB" id="A0A2T6KLS9"/>
<sequence>MLTPGPRLSRGLFATSKLAYRLRWKRRRLLFRCLRKRHQLALRQDRTTLIKPDSILAFCCVRNEALRLPYFLQYYRALGVDHFLFVDNGSDEGTGTYLAAQDDVSLWETSESYKLSRFGMDWLGWLQMRFGHGHWCLTVDADELLAYPHHATHGLRALTGWLDQQGRPSFGALMLDLYPKGPVEDHKYHAGDDPLSVLTHFDPGNYRAQWHPIYDNLWVQGGVRARRFFASESARAPTLNKVPLVKWHRRYAYVTSTHQMLPRHLHDVLGTGAMSGILLHTKFLYTIGAKSREELERKQHFENSALYGTYHDDLTQNPDLWYAGSMRYESWQQLMELGLIAKEDWI</sequence>
<evidence type="ECO:0000313" key="2">
    <source>
        <dbReference type="Proteomes" id="UP000244523"/>
    </source>
</evidence>
<gene>
    <name evidence="1" type="ORF">C8N45_102127</name>
</gene>
<evidence type="ECO:0000313" key="1">
    <source>
        <dbReference type="EMBL" id="PUB17117.1"/>
    </source>
</evidence>
<dbReference type="EMBL" id="QBUD01000002">
    <property type="protein sequence ID" value="PUB17117.1"/>
    <property type="molecule type" value="Genomic_DNA"/>
</dbReference>
<dbReference type="Proteomes" id="UP000244523">
    <property type="component" value="Unassembled WGS sequence"/>
</dbReference>
<reference evidence="1 2" key="1">
    <citation type="submission" date="2018-04" db="EMBL/GenBank/DDBJ databases">
        <title>Genomic Encyclopedia of Archaeal and Bacterial Type Strains, Phase II (KMG-II): from individual species to whole genera.</title>
        <authorList>
            <person name="Goeker M."/>
        </authorList>
    </citation>
    <scope>NUCLEOTIDE SEQUENCE [LARGE SCALE GENOMIC DNA]</scope>
    <source>
        <strain evidence="1 2">DSM 29955</strain>
    </source>
</reference>
<accession>A0A2T6KLS9</accession>
<name>A0A2T6KLS9_9RHOB</name>
<protein>
    <submittedName>
        <fullName evidence="1">Glycosyl transferase family 2</fullName>
    </submittedName>
</protein>
<dbReference type="Pfam" id="PF13704">
    <property type="entry name" value="Glyco_tranf_2_4"/>
    <property type="match status" value="1"/>
</dbReference>
<comment type="caution">
    <text evidence="1">The sequence shown here is derived from an EMBL/GenBank/DDBJ whole genome shotgun (WGS) entry which is preliminary data.</text>
</comment>